<protein>
    <submittedName>
        <fullName evidence="2">Uncharacterized protein</fullName>
    </submittedName>
</protein>
<dbReference type="EMBL" id="AB734769">
    <property type="protein sequence ID" value="BAM76250.1"/>
    <property type="molecule type" value="mRNA"/>
</dbReference>
<accession>L8B364</accession>
<keyword evidence="1" id="KW-0732">Signal</keyword>
<evidence type="ECO:0000313" key="2">
    <source>
        <dbReference type="EMBL" id="BAM76250.1"/>
    </source>
</evidence>
<organism evidence="2">
    <name type="scientific">Pinctada fucata</name>
    <name type="common">Akoya pearl oyster</name>
    <name type="synonym">Pinctada imbricata fucata</name>
    <dbReference type="NCBI Taxonomy" id="50426"/>
    <lineage>
        <taxon>Eukaryota</taxon>
        <taxon>Metazoa</taxon>
        <taxon>Spiralia</taxon>
        <taxon>Lophotrochozoa</taxon>
        <taxon>Mollusca</taxon>
        <taxon>Bivalvia</taxon>
        <taxon>Autobranchia</taxon>
        <taxon>Pteriomorphia</taxon>
        <taxon>Pterioida</taxon>
        <taxon>Pterioidea</taxon>
        <taxon>Pteriidae</taxon>
        <taxon>Pinctada</taxon>
    </lineage>
</organism>
<proteinExistence type="evidence at transcript level"/>
<name>L8B364_PINFU</name>
<dbReference type="AlphaFoldDB" id="L8B364"/>
<feature type="chain" id="PRO_5003987073" evidence="1">
    <location>
        <begin position="18"/>
        <end position="103"/>
    </location>
</feature>
<evidence type="ECO:0000256" key="1">
    <source>
        <dbReference type="SAM" id="SignalP"/>
    </source>
</evidence>
<feature type="signal peptide" evidence="1">
    <location>
        <begin position="1"/>
        <end position="17"/>
    </location>
</feature>
<sequence length="103" mass="12122">MKTSILCLFVLLASVSAQFSNYYCSHDNCNGMNCREMGSNYRCTRNYYQRYGPFRNRNCYCRDSAQFSNYYCSHDNCNGMNCREMGSNYRCNEELLSKIRSLP</sequence>
<reference evidence="2" key="1">
    <citation type="journal article" date="2014" name="PLoS ONE">
        <title>Novel genes participating in the formation of prismatic and nacreous layers in the pearl oyster as revealed by their tissue distribution and RNA interference knockdown.</title>
        <authorList>
            <person name="Funabara D."/>
            <person name="Ohmori F."/>
            <person name="Kinoshita S."/>
            <person name="Koyama H."/>
            <person name="Mizutani S."/>
            <person name="Ota A."/>
            <person name="Osakabe Y."/>
            <person name="Nagai K."/>
            <person name="Maeyama K."/>
            <person name="Okamoto K."/>
            <person name="Kanoh S."/>
            <person name="Asakawa S."/>
            <person name="Watabe S."/>
        </authorList>
    </citation>
    <scope>NUCLEOTIDE SEQUENCE</scope>
    <source>
        <tissue evidence="2">Mantle</tissue>
    </source>
</reference>
<gene>
    <name evidence="2" type="primary">000066</name>
</gene>